<reference evidence="1 2" key="1">
    <citation type="submission" date="2014-11" db="EMBL/GenBank/DDBJ databases">
        <title>Genome sequencing of Pantoea rodasii ND03.</title>
        <authorList>
            <person name="Muhamad Yunos N.Y."/>
            <person name="Chan K.-G."/>
        </authorList>
    </citation>
    <scope>NUCLEOTIDE SEQUENCE [LARGE SCALE GENOMIC DNA]</scope>
    <source>
        <strain evidence="1 2">ND03</strain>
    </source>
</reference>
<dbReference type="Proteomes" id="UP000030853">
    <property type="component" value="Unassembled WGS sequence"/>
</dbReference>
<gene>
    <name evidence="1" type="ORF">QU24_26295</name>
</gene>
<name>A0A0B1QXK3_9GAMM</name>
<proteinExistence type="predicted"/>
<dbReference type="EMBL" id="JTJJ01000162">
    <property type="protein sequence ID" value="KHJ65114.1"/>
    <property type="molecule type" value="Genomic_DNA"/>
</dbReference>
<comment type="caution">
    <text evidence="1">The sequence shown here is derived from an EMBL/GenBank/DDBJ whole genome shotgun (WGS) entry which is preliminary data.</text>
</comment>
<evidence type="ECO:0000313" key="2">
    <source>
        <dbReference type="Proteomes" id="UP000030853"/>
    </source>
</evidence>
<organism evidence="1 2">
    <name type="scientific">Pantoea rodasii</name>
    <dbReference type="NCBI Taxonomy" id="1076549"/>
    <lineage>
        <taxon>Bacteria</taxon>
        <taxon>Pseudomonadati</taxon>
        <taxon>Pseudomonadota</taxon>
        <taxon>Gammaproteobacteria</taxon>
        <taxon>Enterobacterales</taxon>
        <taxon>Erwiniaceae</taxon>
        <taxon>Pantoea</taxon>
    </lineage>
</organism>
<dbReference type="AlphaFoldDB" id="A0A0B1QXK3"/>
<sequence length="154" mass="17856">MILHEGKVCSVAARQLTEKITEAFHRSLPYSRAKRLNLNVTDRRWNTKLAEDMLKRLRMRRLEPFTDNTVSLLFKIQGLQRQALARLIPAPAFTIGKIPDFWGMLVTLDPVKTFLHFRTPAFSASSFHQQVSVFIRTQTRAMTEIRPLKSYRVG</sequence>
<protein>
    <submittedName>
        <fullName evidence="1">Uncharacterized protein</fullName>
    </submittedName>
</protein>
<accession>A0A0B1QXK3</accession>
<evidence type="ECO:0000313" key="1">
    <source>
        <dbReference type="EMBL" id="KHJ65114.1"/>
    </source>
</evidence>